<comment type="caution">
    <text evidence="1">The sequence shown here is derived from an EMBL/GenBank/DDBJ whole genome shotgun (WGS) entry which is preliminary data.</text>
</comment>
<dbReference type="Proteomes" id="UP001228376">
    <property type="component" value="Unassembled WGS sequence"/>
</dbReference>
<protein>
    <submittedName>
        <fullName evidence="1">Uncharacterized protein</fullName>
    </submittedName>
</protein>
<keyword evidence="2" id="KW-1185">Reference proteome</keyword>
<name>A0ABU5CF14_9BACI</name>
<gene>
    <name evidence="1" type="ORF">P5G51_000610</name>
</gene>
<proteinExistence type="predicted"/>
<dbReference type="RefSeq" id="WP_320384117.1">
    <property type="nucleotide sequence ID" value="NZ_JAROCA020000001.1"/>
</dbReference>
<dbReference type="EMBL" id="JAROCA020000001">
    <property type="protein sequence ID" value="MDY0404110.1"/>
    <property type="molecule type" value="Genomic_DNA"/>
</dbReference>
<organism evidence="1 2">
    <name type="scientific">Tigheibacillus jepli</name>
    <dbReference type="NCBI Taxonomy" id="3035914"/>
    <lineage>
        <taxon>Bacteria</taxon>
        <taxon>Bacillati</taxon>
        <taxon>Bacillota</taxon>
        <taxon>Bacilli</taxon>
        <taxon>Bacillales</taxon>
        <taxon>Bacillaceae</taxon>
        <taxon>Tigheibacillus</taxon>
    </lineage>
</organism>
<sequence length="79" mass="9488">MKPTEIYSFLSYLQSQQTAQAYLRHCYRKLPEVDAEKKAMKMPMPFYIILRMASNFMKTVKNLICCCNHCFIFTEWFIC</sequence>
<accession>A0ABU5CF14</accession>
<reference evidence="1 2" key="1">
    <citation type="submission" date="2023-10" db="EMBL/GenBank/DDBJ databases">
        <title>179-bfca-hs.</title>
        <authorList>
            <person name="Miliotis G."/>
            <person name="Sengupta P."/>
            <person name="Hameed A."/>
            <person name="Chuvochina M."/>
            <person name="Mcdonagh F."/>
            <person name="Simpson A.C."/>
            <person name="Singh N.K."/>
            <person name="Rekha P.D."/>
            <person name="Raman K."/>
            <person name="Hugenholtz P."/>
            <person name="Venkateswaran K."/>
        </authorList>
    </citation>
    <scope>NUCLEOTIDE SEQUENCE [LARGE SCALE GENOMIC DNA]</scope>
    <source>
        <strain evidence="1 2">179-BFC-A-HS</strain>
    </source>
</reference>
<evidence type="ECO:0000313" key="1">
    <source>
        <dbReference type="EMBL" id="MDY0404110.1"/>
    </source>
</evidence>
<evidence type="ECO:0000313" key="2">
    <source>
        <dbReference type="Proteomes" id="UP001228376"/>
    </source>
</evidence>